<comment type="caution">
    <text evidence="4">The sequence shown here is derived from an EMBL/GenBank/DDBJ whole genome shotgun (WGS) entry which is preliminary data.</text>
</comment>
<evidence type="ECO:0008006" key="5">
    <source>
        <dbReference type="Google" id="ProtNLM"/>
    </source>
</evidence>
<dbReference type="InterPro" id="IPR038021">
    <property type="entry name" value="Putative_hydro-lyase"/>
</dbReference>
<evidence type="ECO:0000256" key="1">
    <source>
        <dbReference type="ARBA" id="ARBA00007896"/>
    </source>
</evidence>
<dbReference type="Gene3D" id="3.40.1640.10">
    <property type="entry name" value="PSTPO5379-like"/>
    <property type="match status" value="1"/>
</dbReference>
<feature type="compositionally biased region" description="Polar residues" evidence="3">
    <location>
        <begin position="19"/>
        <end position="28"/>
    </location>
</feature>
<dbReference type="EMBL" id="LAZR01000347">
    <property type="protein sequence ID" value="KKN73287.1"/>
    <property type="molecule type" value="Genomic_DNA"/>
</dbReference>
<sequence length="261" mass="27954">MTGEFERSPRTLRERIRSGSFTGPTSGQAPGYFQGNLAILPEALAGDFLRFCVLNPKPCPLLAVGEAGDPRLPTLGADVDIRTDVPRYRIFRDGELIGSPGDLTKEWRDDLVTFVIGCSFSFEAALQRAGIRVPHIDADTNVPMYVTNIATKPAGPFAGPMVVSMRAFSPQDAIRAIVLSDRQPLAHGAPLHFGDPAAIGIADIMKPDFGDAPVIGANAIPVFWACGVTPQMAIRAARPDIAITHDPGHMLVTDLLAERSS</sequence>
<dbReference type="Pfam" id="PF07286">
    <property type="entry name" value="D-Glu_cyclase"/>
    <property type="match status" value="1"/>
</dbReference>
<dbReference type="AlphaFoldDB" id="A0A0F9TEN4"/>
<dbReference type="PIRSF" id="PIRSF029755">
    <property type="entry name" value="UCP029755"/>
    <property type="match status" value="1"/>
</dbReference>
<evidence type="ECO:0000256" key="3">
    <source>
        <dbReference type="SAM" id="MobiDB-lite"/>
    </source>
</evidence>
<organism evidence="4">
    <name type="scientific">marine sediment metagenome</name>
    <dbReference type="NCBI Taxonomy" id="412755"/>
    <lineage>
        <taxon>unclassified sequences</taxon>
        <taxon>metagenomes</taxon>
        <taxon>ecological metagenomes</taxon>
    </lineage>
</organism>
<dbReference type="Gene3D" id="3.30.2040.10">
    <property type="entry name" value="PSTPO5379-like domain"/>
    <property type="match status" value="1"/>
</dbReference>
<comment type="similarity">
    <text evidence="1">Belongs to the D-glutamate cyclase family.</text>
</comment>
<dbReference type="PANTHER" id="PTHR32022:SF10">
    <property type="entry name" value="D-GLUTAMATE CYCLASE, MITOCHONDRIAL"/>
    <property type="match status" value="1"/>
</dbReference>
<dbReference type="InterPro" id="IPR009906">
    <property type="entry name" value="D-Glu_cyclase"/>
</dbReference>
<feature type="compositionally biased region" description="Basic and acidic residues" evidence="3">
    <location>
        <begin position="1"/>
        <end position="17"/>
    </location>
</feature>
<evidence type="ECO:0000313" key="4">
    <source>
        <dbReference type="EMBL" id="KKN73287.1"/>
    </source>
</evidence>
<dbReference type="PANTHER" id="PTHR32022">
    <property type="entry name" value="D-GLUTAMATE CYCLASE, MITOCHONDRIAL"/>
    <property type="match status" value="1"/>
</dbReference>
<dbReference type="HAMAP" id="MF_01830">
    <property type="entry name" value="Hydro_lyase"/>
    <property type="match status" value="1"/>
</dbReference>
<proteinExistence type="inferred from homology"/>
<gene>
    <name evidence="4" type="ORF">LCGC14_0402720</name>
</gene>
<feature type="region of interest" description="Disordered" evidence="3">
    <location>
        <begin position="1"/>
        <end position="28"/>
    </location>
</feature>
<dbReference type="NCBIfam" id="NF003969">
    <property type="entry name" value="PRK05463.1"/>
    <property type="match status" value="1"/>
</dbReference>
<keyword evidence="2" id="KW-0456">Lyase</keyword>
<dbReference type="InterPro" id="IPR016938">
    <property type="entry name" value="UPF0317"/>
</dbReference>
<evidence type="ECO:0000256" key="2">
    <source>
        <dbReference type="ARBA" id="ARBA00023239"/>
    </source>
</evidence>
<name>A0A0F9TEN4_9ZZZZ</name>
<dbReference type="FunFam" id="3.30.2040.10:FF:000001">
    <property type="entry name" value="D-glutamate cyclase, mitochondrial"/>
    <property type="match status" value="1"/>
</dbReference>
<protein>
    <recommendedName>
        <fullName evidence="5">Hydro-lyase</fullName>
    </recommendedName>
</protein>
<dbReference type="GO" id="GO:0016829">
    <property type="term" value="F:lyase activity"/>
    <property type="evidence" value="ECO:0007669"/>
    <property type="project" value="UniProtKB-KW"/>
</dbReference>
<accession>A0A0F9TEN4</accession>
<reference evidence="4" key="1">
    <citation type="journal article" date="2015" name="Nature">
        <title>Complex archaea that bridge the gap between prokaryotes and eukaryotes.</title>
        <authorList>
            <person name="Spang A."/>
            <person name="Saw J.H."/>
            <person name="Jorgensen S.L."/>
            <person name="Zaremba-Niedzwiedzka K."/>
            <person name="Martijn J."/>
            <person name="Lind A.E."/>
            <person name="van Eijk R."/>
            <person name="Schleper C."/>
            <person name="Guy L."/>
            <person name="Ettema T.J."/>
        </authorList>
    </citation>
    <scope>NUCLEOTIDE SEQUENCE</scope>
</reference>
<dbReference type="SUPFAM" id="SSF160920">
    <property type="entry name" value="PSTPO5379-like"/>
    <property type="match status" value="1"/>
</dbReference>